<dbReference type="InterPro" id="IPR050817">
    <property type="entry name" value="DjlA_DnaK_co-chaperone"/>
</dbReference>
<keyword evidence="4" id="KW-1185">Reference proteome</keyword>
<dbReference type="PROSITE" id="PS00636">
    <property type="entry name" value="DNAJ_1"/>
    <property type="match status" value="1"/>
</dbReference>
<dbReference type="InterPro" id="IPR018253">
    <property type="entry name" value="DnaJ_domain_CS"/>
</dbReference>
<dbReference type="eggNOG" id="KOG0714">
    <property type="taxonomic scope" value="Eukaryota"/>
</dbReference>
<evidence type="ECO:0000259" key="2">
    <source>
        <dbReference type="PROSITE" id="PS50076"/>
    </source>
</evidence>
<feature type="signal peptide" evidence="1">
    <location>
        <begin position="1"/>
        <end position="20"/>
    </location>
</feature>
<dbReference type="Pfam" id="PF00226">
    <property type="entry name" value="DnaJ"/>
    <property type="match status" value="1"/>
</dbReference>
<dbReference type="Gramene" id="fgenesh1_pm.C_scaffold_4001845">
    <property type="protein sequence ID" value="fgenesh1_pm.C_scaffold_4001845"/>
    <property type="gene ID" value="fgenesh1_pm.C_scaffold_4001845"/>
</dbReference>
<feature type="chain" id="PRO_5003102315" description="J domain-containing protein" evidence="1">
    <location>
        <begin position="21"/>
        <end position="268"/>
    </location>
</feature>
<evidence type="ECO:0000313" key="3">
    <source>
        <dbReference type="EMBL" id="EFH56161.1"/>
    </source>
</evidence>
<name>D7LGI3_ARALL</name>
<dbReference type="SMART" id="SM00271">
    <property type="entry name" value="DnaJ"/>
    <property type="match status" value="1"/>
</dbReference>
<dbReference type="PRINTS" id="PR00625">
    <property type="entry name" value="JDOMAIN"/>
</dbReference>
<dbReference type="HOGENOM" id="CLU_1039547_0_0_1"/>
<dbReference type="Proteomes" id="UP000008694">
    <property type="component" value="Unassembled WGS sequence"/>
</dbReference>
<evidence type="ECO:0000256" key="1">
    <source>
        <dbReference type="SAM" id="SignalP"/>
    </source>
</evidence>
<evidence type="ECO:0000313" key="4">
    <source>
        <dbReference type="Proteomes" id="UP000008694"/>
    </source>
</evidence>
<dbReference type="Gene3D" id="1.10.287.110">
    <property type="entry name" value="DnaJ domain"/>
    <property type="match status" value="1"/>
</dbReference>
<gene>
    <name evidence="3" type="ORF">ARALYDRAFT_321788</name>
</gene>
<protein>
    <recommendedName>
        <fullName evidence="2">J domain-containing protein</fullName>
    </recommendedName>
</protein>
<dbReference type="InterPro" id="IPR001623">
    <property type="entry name" value="DnaJ_domain"/>
</dbReference>
<feature type="domain" description="J" evidence="2">
    <location>
        <begin position="82"/>
        <end position="152"/>
    </location>
</feature>
<dbReference type="AlphaFoldDB" id="D7LGI3"/>
<keyword evidence="1" id="KW-0732">Signal</keyword>
<dbReference type="STRING" id="81972.D7LGI3"/>
<dbReference type="EMBL" id="GL348716">
    <property type="protein sequence ID" value="EFH56161.1"/>
    <property type="molecule type" value="Genomic_DNA"/>
</dbReference>
<dbReference type="InterPro" id="IPR036869">
    <property type="entry name" value="J_dom_sf"/>
</dbReference>
<proteinExistence type="predicted"/>
<dbReference type="CDD" id="cd06257">
    <property type="entry name" value="DnaJ"/>
    <property type="match status" value="1"/>
</dbReference>
<dbReference type="PROSITE" id="PS50076">
    <property type="entry name" value="DNAJ_2"/>
    <property type="match status" value="1"/>
</dbReference>
<organism evidence="4">
    <name type="scientific">Arabidopsis lyrata subsp. lyrata</name>
    <name type="common">Lyre-leaved rock-cress</name>
    <dbReference type="NCBI Taxonomy" id="81972"/>
    <lineage>
        <taxon>Eukaryota</taxon>
        <taxon>Viridiplantae</taxon>
        <taxon>Streptophyta</taxon>
        <taxon>Embryophyta</taxon>
        <taxon>Tracheophyta</taxon>
        <taxon>Spermatophyta</taxon>
        <taxon>Magnoliopsida</taxon>
        <taxon>eudicotyledons</taxon>
        <taxon>Gunneridae</taxon>
        <taxon>Pentapetalae</taxon>
        <taxon>rosids</taxon>
        <taxon>malvids</taxon>
        <taxon>Brassicales</taxon>
        <taxon>Brassicaceae</taxon>
        <taxon>Camelineae</taxon>
        <taxon>Arabidopsis</taxon>
    </lineage>
</organism>
<accession>D7LGI3</accession>
<sequence>MKSLVAIIFTALLIVSSVHCHMTTISTPGYGIKQEDRRCLQGPEGTKLCSSGSVRDCLKFCIIRGYSMREQSRISISGVCDSDLIVLGVTKNATKKEVKDAFRRLAIKYHPDKHAQSPDHVRRNATVRFKLVSEAYEVLNDDLKRASYNAGSDSDCFRRTSGSYSNPYGNRGGRAYGYGYGYSTRNRQASSFSSGFDSTFRYLTTRAFLLNLALAGGLYLAFSAIDTSGETLWKMRNSGLITLSIYFQKSFEEAMESIEKSKSHKDEG</sequence>
<dbReference type="SUPFAM" id="SSF46565">
    <property type="entry name" value="Chaperone J-domain"/>
    <property type="match status" value="1"/>
</dbReference>
<dbReference type="PANTHER" id="PTHR24074">
    <property type="entry name" value="CO-CHAPERONE PROTEIN DJLA"/>
    <property type="match status" value="1"/>
</dbReference>
<reference evidence="4" key="1">
    <citation type="journal article" date="2011" name="Nat. Genet.">
        <title>The Arabidopsis lyrata genome sequence and the basis of rapid genome size change.</title>
        <authorList>
            <person name="Hu T.T."/>
            <person name="Pattyn P."/>
            <person name="Bakker E.G."/>
            <person name="Cao J."/>
            <person name="Cheng J.-F."/>
            <person name="Clark R.M."/>
            <person name="Fahlgren N."/>
            <person name="Fawcett J.A."/>
            <person name="Grimwood J."/>
            <person name="Gundlach H."/>
            <person name="Haberer G."/>
            <person name="Hollister J.D."/>
            <person name="Ossowski S."/>
            <person name="Ottilar R.P."/>
            <person name="Salamov A.A."/>
            <person name="Schneeberger K."/>
            <person name="Spannagl M."/>
            <person name="Wang X."/>
            <person name="Yang L."/>
            <person name="Nasrallah M.E."/>
            <person name="Bergelson J."/>
            <person name="Carrington J.C."/>
            <person name="Gaut B.S."/>
            <person name="Schmutz J."/>
            <person name="Mayer K.F.X."/>
            <person name="Van de Peer Y."/>
            <person name="Grigoriev I.V."/>
            <person name="Nordborg M."/>
            <person name="Weigel D."/>
            <person name="Guo Y.-L."/>
        </authorList>
    </citation>
    <scope>NUCLEOTIDE SEQUENCE [LARGE SCALE GENOMIC DNA]</scope>
    <source>
        <strain evidence="4">cv. MN47</strain>
    </source>
</reference>